<dbReference type="InterPro" id="IPR042100">
    <property type="entry name" value="Bug_dom1"/>
</dbReference>
<feature type="signal peptide" evidence="2">
    <location>
        <begin position="1"/>
        <end position="23"/>
    </location>
</feature>
<comment type="similarity">
    <text evidence="1">Belongs to the UPF0065 (bug) family.</text>
</comment>
<dbReference type="Pfam" id="PF03401">
    <property type="entry name" value="TctC"/>
    <property type="match status" value="1"/>
</dbReference>
<name>A0ABX1ETG3_9PROT</name>
<dbReference type="Proteomes" id="UP000765160">
    <property type="component" value="Unassembled WGS sequence"/>
</dbReference>
<feature type="chain" id="PRO_5045892997" evidence="2">
    <location>
        <begin position="24"/>
        <end position="321"/>
    </location>
</feature>
<dbReference type="RefSeq" id="WP_168047223.1">
    <property type="nucleotide sequence ID" value="NZ_JAATJR010000001.1"/>
</dbReference>
<dbReference type="InterPro" id="IPR005064">
    <property type="entry name" value="BUG"/>
</dbReference>
<dbReference type="PANTHER" id="PTHR42928">
    <property type="entry name" value="TRICARBOXYLATE-BINDING PROTEIN"/>
    <property type="match status" value="1"/>
</dbReference>
<dbReference type="EMBL" id="JAAVTX010000001">
    <property type="protein sequence ID" value="NKE43862.1"/>
    <property type="molecule type" value="Genomic_DNA"/>
</dbReference>
<keyword evidence="4" id="KW-1185">Reference proteome</keyword>
<evidence type="ECO:0000313" key="4">
    <source>
        <dbReference type="Proteomes" id="UP000765160"/>
    </source>
</evidence>
<protein>
    <submittedName>
        <fullName evidence="3">Tripartite tricarboxylate transporter substrate binding protein</fullName>
    </submittedName>
</protein>
<organism evidence="3 4">
    <name type="scientific">Falsiroseomonas frigidaquae</name>
    <dbReference type="NCBI Taxonomy" id="487318"/>
    <lineage>
        <taxon>Bacteria</taxon>
        <taxon>Pseudomonadati</taxon>
        <taxon>Pseudomonadota</taxon>
        <taxon>Alphaproteobacteria</taxon>
        <taxon>Acetobacterales</taxon>
        <taxon>Roseomonadaceae</taxon>
        <taxon>Falsiroseomonas</taxon>
    </lineage>
</organism>
<evidence type="ECO:0000313" key="3">
    <source>
        <dbReference type="EMBL" id="NKE43862.1"/>
    </source>
</evidence>
<accession>A0ABX1ETG3</accession>
<proteinExistence type="inferred from homology"/>
<dbReference type="PIRSF" id="PIRSF017082">
    <property type="entry name" value="YflP"/>
    <property type="match status" value="1"/>
</dbReference>
<reference evidence="3 4" key="1">
    <citation type="submission" date="2020-03" db="EMBL/GenBank/DDBJ databases">
        <title>Roseomonas selenitidurans sp. nov. isolated from soil.</title>
        <authorList>
            <person name="Liu H."/>
        </authorList>
    </citation>
    <scope>NUCLEOTIDE SEQUENCE [LARGE SCALE GENOMIC DNA]</scope>
    <source>
        <strain evidence="3 4">JCM 15073</strain>
    </source>
</reference>
<dbReference type="Gene3D" id="3.40.190.10">
    <property type="entry name" value="Periplasmic binding protein-like II"/>
    <property type="match status" value="1"/>
</dbReference>
<evidence type="ECO:0000256" key="1">
    <source>
        <dbReference type="ARBA" id="ARBA00006987"/>
    </source>
</evidence>
<evidence type="ECO:0000256" key="2">
    <source>
        <dbReference type="SAM" id="SignalP"/>
    </source>
</evidence>
<dbReference type="SUPFAM" id="SSF53850">
    <property type="entry name" value="Periplasmic binding protein-like II"/>
    <property type="match status" value="1"/>
</dbReference>
<keyword evidence="2" id="KW-0732">Signal</keyword>
<dbReference type="PANTHER" id="PTHR42928:SF5">
    <property type="entry name" value="BLR1237 PROTEIN"/>
    <property type="match status" value="1"/>
</dbReference>
<comment type="caution">
    <text evidence="3">The sequence shown here is derived from an EMBL/GenBank/DDBJ whole genome shotgun (WGS) entry which is preliminary data.</text>
</comment>
<sequence>MNRRTLLAAGLALPFAAPFPARAQGWPERPVTLVVGYGAGGATDIIARTLAERMQPLLGQPMVVQNQPGAGGTIASDRVAKAAPDGTTIMLIANAHAVAPGLYARLPYDTAGDFAAVFFAGNSANVLVVPAAAPDRDLAALVARGKASATPLQTGSAALAGWQPAHQIMKEAYGLALEHVPYRSGPQGQTDLIAGRLDFMVSNVLEVAEHVRAGRLRALAVTSPTRSPLLPEVPTFAELGVAALQSDSWFGILAPRAAPAAALERLHGAFTQVAAMPEVQARLGTLGLIPKPMGREEWGRFYLAEVERWSAVPRRAGIRID</sequence>
<dbReference type="Gene3D" id="3.40.190.150">
    <property type="entry name" value="Bordetella uptake gene, domain 1"/>
    <property type="match status" value="1"/>
</dbReference>
<gene>
    <name evidence="3" type="ORF">HB662_03665</name>
</gene>